<dbReference type="PANTHER" id="PTHR37315">
    <property type="entry name" value="UPF0311 PROTEIN BLR7842"/>
    <property type="match status" value="1"/>
</dbReference>
<dbReference type="InterPro" id="IPR020915">
    <property type="entry name" value="UPF0311"/>
</dbReference>
<reference evidence="2" key="1">
    <citation type="journal article" date="2023" name="Mol. Phylogenet. Evol.">
        <title>Genome-scale phylogeny and comparative genomics of the fungal order Sordariales.</title>
        <authorList>
            <person name="Hensen N."/>
            <person name="Bonometti L."/>
            <person name="Westerberg I."/>
            <person name="Brannstrom I.O."/>
            <person name="Guillou S."/>
            <person name="Cros-Aarteil S."/>
            <person name="Calhoun S."/>
            <person name="Haridas S."/>
            <person name="Kuo A."/>
            <person name="Mondo S."/>
            <person name="Pangilinan J."/>
            <person name="Riley R."/>
            <person name="LaButti K."/>
            <person name="Andreopoulos B."/>
            <person name="Lipzen A."/>
            <person name="Chen C."/>
            <person name="Yan M."/>
            <person name="Daum C."/>
            <person name="Ng V."/>
            <person name="Clum A."/>
            <person name="Steindorff A."/>
            <person name="Ohm R.A."/>
            <person name="Martin F."/>
            <person name="Silar P."/>
            <person name="Natvig D.O."/>
            <person name="Lalanne C."/>
            <person name="Gautier V."/>
            <person name="Ament-Velasquez S.L."/>
            <person name="Kruys A."/>
            <person name="Hutchinson M.I."/>
            <person name="Powell A.J."/>
            <person name="Barry K."/>
            <person name="Miller A.N."/>
            <person name="Grigoriev I.V."/>
            <person name="Debuchy R."/>
            <person name="Gladieux P."/>
            <person name="Hiltunen Thoren M."/>
            <person name="Johannesson H."/>
        </authorList>
    </citation>
    <scope>NUCLEOTIDE SEQUENCE</scope>
    <source>
        <strain evidence="2">CBS 892.96</strain>
    </source>
</reference>
<evidence type="ECO:0000313" key="3">
    <source>
        <dbReference type="Proteomes" id="UP001302321"/>
    </source>
</evidence>
<name>A0AAN6W4G5_9PEZI</name>
<feature type="signal peptide" evidence="1">
    <location>
        <begin position="1"/>
        <end position="15"/>
    </location>
</feature>
<keyword evidence="1" id="KW-0732">Signal</keyword>
<dbReference type="EMBL" id="MU866260">
    <property type="protein sequence ID" value="KAK4174845.1"/>
    <property type="molecule type" value="Genomic_DNA"/>
</dbReference>
<sequence>MKLSTLLHLLPFALASTPPSPGLSYFGQATISVSAPFPIGPGPFGNRNIFPIAGGTFTGPLFNATIPAFGGDWGLGDPNLGNFYIDARYQLHTTNGADIYVEANGPQQPDGVLHTRVRFEAGTDKGYGWLNGIVSVGIVTPALGEEGEVAGIEIELWRLESPVVEGKGEGKGKETAGGDRW</sequence>
<keyword evidence="3" id="KW-1185">Reference proteome</keyword>
<proteinExistence type="predicted"/>
<dbReference type="AlphaFoldDB" id="A0AAN6W4G5"/>
<organism evidence="2 3">
    <name type="scientific">Triangularia setosa</name>
    <dbReference type="NCBI Taxonomy" id="2587417"/>
    <lineage>
        <taxon>Eukaryota</taxon>
        <taxon>Fungi</taxon>
        <taxon>Dikarya</taxon>
        <taxon>Ascomycota</taxon>
        <taxon>Pezizomycotina</taxon>
        <taxon>Sordariomycetes</taxon>
        <taxon>Sordariomycetidae</taxon>
        <taxon>Sordariales</taxon>
        <taxon>Podosporaceae</taxon>
        <taxon>Triangularia</taxon>
    </lineage>
</organism>
<dbReference type="PANTHER" id="PTHR37315:SF1">
    <property type="entry name" value="UPF0311 PROTEIN BLR7842"/>
    <property type="match status" value="1"/>
</dbReference>
<dbReference type="Pfam" id="PF11578">
    <property type="entry name" value="DUF3237"/>
    <property type="match status" value="1"/>
</dbReference>
<comment type="caution">
    <text evidence="2">The sequence shown here is derived from an EMBL/GenBank/DDBJ whole genome shotgun (WGS) entry which is preliminary data.</text>
</comment>
<reference evidence="2" key="2">
    <citation type="submission" date="2023-05" db="EMBL/GenBank/DDBJ databases">
        <authorList>
            <consortium name="Lawrence Berkeley National Laboratory"/>
            <person name="Steindorff A."/>
            <person name="Hensen N."/>
            <person name="Bonometti L."/>
            <person name="Westerberg I."/>
            <person name="Brannstrom I.O."/>
            <person name="Guillou S."/>
            <person name="Cros-Aarteil S."/>
            <person name="Calhoun S."/>
            <person name="Haridas S."/>
            <person name="Kuo A."/>
            <person name="Mondo S."/>
            <person name="Pangilinan J."/>
            <person name="Riley R."/>
            <person name="Labutti K."/>
            <person name="Andreopoulos B."/>
            <person name="Lipzen A."/>
            <person name="Chen C."/>
            <person name="Yanf M."/>
            <person name="Daum C."/>
            <person name="Ng V."/>
            <person name="Clum A."/>
            <person name="Ohm R."/>
            <person name="Martin F."/>
            <person name="Silar P."/>
            <person name="Natvig D."/>
            <person name="Lalanne C."/>
            <person name="Gautier V."/>
            <person name="Ament-Velasquez S.L."/>
            <person name="Kruys A."/>
            <person name="Hutchinson M.I."/>
            <person name="Powell A.J."/>
            <person name="Barry K."/>
            <person name="Miller A.N."/>
            <person name="Grigoriev I.V."/>
            <person name="Debuchy R."/>
            <person name="Gladieux P."/>
            <person name="Thoren M.H."/>
            <person name="Johannesson H."/>
        </authorList>
    </citation>
    <scope>NUCLEOTIDE SEQUENCE</scope>
    <source>
        <strain evidence="2">CBS 892.96</strain>
    </source>
</reference>
<feature type="chain" id="PRO_5042894702" evidence="1">
    <location>
        <begin position="16"/>
        <end position="181"/>
    </location>
</feature>
<evidence type="ECO:0000256" key="1">
    <source>
        <dbReference type="SAM" id="SignalP"/>
    </source>
</evidence>
<accession>A0AAN6W4G5</accession>
<gene>
    <name evidence="2" type="ORF">QBC36DRAFT_379823</name>
</gene>
<protein>
    <submittedName>
        <fullName evidence="2">Uncharacterized protein</fullName>
    </submittedName>
</protein>
<dbReference type="Gene3D" id="2.40.160.20">
    <property type="match status" value="1"/>
</dbReference>
<evidence type="ECO:0000313" key="2">
    <source>
        <dbReference type="EMBL" id="KAK4174845.1"/>
    </source>
</evidence>
<dbReference type="Proteomes" id="UP001302321">
    <property type="component" value="Unassembled WGS sequence"/>
</dbReference>